<dbReference type="GO" id="GO:0006751">
    <property type="term" value="P:glutathione catabolic process"/>
    <property type="evidence" value="ECO:0007669"/>
    <property type="project" value="InterPro"/>
</dbReference>
<dbReference type="Gene3D" id="3.60.20.40">
    <property type="match status" value="1"/>
</dbReference>
<feature type="binding site" evidence="2">
    <location>
        <position position="487"/>
    </location>
    <ligand>
        <name>L-glutamate</name>
        <dbReference type="ChEBI" id="CHEBI:29985"/>
    </ligand>
</feature>
<protein>
    <submittedName>
        <fullName evidence="5">Gamma-glutamyltranspeptidase 1</fullName>
    </submittedName>
</protein>
<dbReference type="Gene3D" id="1.10.246.130">
    <property type="match status" value="1"/>
</dbReference>
<dbReference type="GO" id="GO:0005886">
    <property type="term" value="C:plasma membrane"/>
    <property type="evidence" value="ECO:0007669"/>
    <property type="project" value="TreeGrafter"/>
</dbReference>
<dbReference type="InterPro" id="IPR043137">
    <property type="entry name" value="GGT_ssub_C"/>
</dbReference>
<comment type="caution">
    <text evidence="5">The sequence shown here is derived from an EMBL/GenBank/DDBJ whole genome shotgun (WGS) entry which is preliminary data.</text>
</comment>
<dbReference type="InterPro" id="IPR043138">
    <property type="entry name" value="GGT_lsub"/>
</dbReference>
<evidence type="ECO:0000256" key="1">
    <source>
        <dbReference type="PIRSR" id="PIRSR600101-1"/>
    </source>
</evidence>
<dbReference type="InterPro" id="IPR029055">
    <property type="entry name" value="Ntn_hydrolases_N"/>
</dbReference>
<dbReference type="PANTHER" id="PTHR11686">
    <property type="entry name" value="GAMMA GLUTAMYL TRANSPEPTIDASE"/>
    <property type="match status" value="1"/>
</dbReference>
<dbReference type="FunFam" id="1.10.246.130:FF:000001">
    <property type="entry name" value="Gamma-glutamyltransferase 5 isoform 1"/>
    <property type="match status" value="1"/>
</dbReference>
<keyword evidence="4" id="KW-0472">Membrane</keyword>
<reference evidence="5 6" key="1">
    <citation type="journal article" date="2017" name="Nat. Ecol. Evol.">
        <title>Scallop genome provides insights into evolution of bilaterian karyotype and development.</title>
        <authorList>
            <person name="Wang S."/>
            <person name="Zhang J."/>
            <person name="Jiao W."/>
            <person name="Li J."/>
            <person name="Xun X."/>
            <person name="Sun Y."/>
            <person name="Guo X."/>
            <person name="Huan P."/>
            <person name="Dong B."/>
            <person name="Zhang L."/>
            <person name="Hu X."/>
            <person name="Sun X."/>
            <person name="Wang J."/>
            <person name="Zhao C."/>
            <person name="Wang Y."/>
            <person name="Wang D."/>
            <person name="Huang X."/>
            <person name="Wang R."/>
            <person name="Lv J."/>
            <person name="Li Y."/>
            <person name="Zhang Z."/>
            <person name="Liu B."/>
            <person name="Lu W."/>
            <person name="Hui Y."/>
            <person name="Liang J."/>
            <person name="Zhou Z."/>
            <person name="Hou R."/>
            <person name="Li X."/>
            <person name="Liu Y."/>
            <person name="Li H."/>
            <person name="Ning X."/>
            <person name="Lin Y."/>
            <person name="Zhao L."/>
            <person name="Xing Q."/>
            <person name="Dou J."/>
            <person name="Li Y."/>
            <person name="Mao J."/>
            <person name="Guo H."/>
            <person name="Dou H."/>
            <person name="Li T."/>
            <person name="Mu C."/>
            <person name="Jiang W."/>
            <person name="Fu Q."/>
            <person name="Fu X."/>
            <person name="Miao Y."/>
            <person name="Liu J."/>
            <person name="Yu Q."/>
            <person name="Li R."/>
            <person name="Liao H."/>
            <person name="Li X."/>
            <person name="Kong Y."/>
            <person name="Jiang Z."/>
            <person name="Chourrout D."/>
            <person name="Li R."/>
            <person name="Bao Z."/>
        </authorList>
    </citation>
    <scope>NUCLEOTIDE SEQUENCE [LARGE SCALE GENOMIC DNA]</scope>
    <source>
        <strain evidence="5 6">PY_sf001</strain>
    </source>
</reference>
<accession>A0A210Q1U8</accession>
<dbReference type="AlphaFoldDB" id="A0A210Q1U8"/>
<dbReference type="PRINTS" id="PR01210">
    <property type="entry name" value="GGTRANSPTASE"/>
</dbReference>
<keyword evidence="4" id="KW-1133">Transmembrane helix</keyword>
<dbReference type="EMBL" id="NEDP02005229">
    <property type="protein sequence ID" value="OWF42718.1"/>
    <property type="molecule type" value="Genomic_DNA"/>
</dbReference>
<organism evidence="5 6">
    <name type="scientific">Mizuhopecten yessoensis</name>
    <name type="common">Japanese scallop</name>
    <name type="synonym">Patinopecten yessoensis</name>
    <dbReference type="NCBI Taxonomy" id="6573"/>
    <lineage>
        <taxon>Eukaryota</taxon>
        <taxon>Metazoa</taxon>
        <taxon>Spiralia</taxon>
        <taxon>Lophotrochozoa</taxon>
        <taxon>Mollusca</taxon>
        <taxon>Bivalvia</taxon>
        <taxon>Autobranchia</taxon>
        <taxon>Pteriomorphia</taxon>
        <taxon>Pectinida</taxon>
        <taxon>Pectinoidea</taxon>
        <taxon>Pectinidae</taxon>
        <taxon>Mizuhopecten</taxon>
    </lineage>
</organism>
<proteinExistence type="predicted"/>
<gene>
    <name evidence="5" type="ORF">KP79_PYT02018</name>
</gene>
<dbReference type="GO" id="GO:0036374">
    <property type="term" value="F:glutathione hydrolase activity"/>
    <property type="evidence" value="ECO:0007669"/>
    <property type="project" value="InterPro"/>
</dbReference>
<dbReference type="SUPFAM" id="SSF56235">
    <property type="entry name" value="N-terminal nucleophile aminohydrolases (Ntn hydrolases)"/>
    <property type="match status" value="1"/>
</dbReference>
<dbReference type="NCBIfam" id="TIGR00066">
    <property type="entry name" value="g_glut_trans"/>
    <property type="match status" value="1"/>
</dbReference>
<feature type="region of interest" description="Disordered" evidence="3">
    <location>
        <begin position="39"/>
        <end position="61"/>
    </location>
</feature>
<dbReference type="PANTHER" id="PTHR11686:SF54">
    <property type="entry name" value="GLUTATHIONE HYDROLASE 7"/>
    <property type="match status" value="1"/>
</dbReference>
<dbReference type="OrthoDB" id="1081007at2759"/>
<feature type="binding site" evidence="2">
    <location>
        <position position="538"/>
    </location>
    <ligand>
        <name>L-glutamate</name>
        <dbReference type="ChEBI" id="CHEBI:29985"/>
    </ligand>
</feature>
<keyword evidence="4" id="KW-0812">Transmembrane</keyword>
<dbReference type="Proteomes" id="UP000242188">
    <property type="component" value="Unassembled WGS sequence"/>
</dbReference>
<sequence length="635" mass="67845">MAEDDGFDGGAFTVEGDKDDLIGETQRAVGKGGHLLQTSNSFTSEGSHKNESSPLHKAKQLLHSSSGKEISQSRGLKIIIVSAVLFAIIITIALILSIVFGEPQVGGNAGVAADVPLCSDMGRDILRDGGNAVDAMVTTMLCVGVVDAQSSGLGGGGFMLIHDHKSHVSSVIDFREMAPAMASPGMYPGKGQSLMGGLAVGVPGELKGMQTAHNKHGKLSWQNVVQPAANLARNGFKVTPSMAKVFTEGKVKESEFTGMLGEIYLDENRDFVKQGTLISRPQLANTLDIIAEHGADAFYDGQLSQSIIDAVSNATPPGIMTREDLKNYDVVIREAVKTTYNGHTILSTPAPASGSVLLFIMNVLEGFKLTKADKNSVQAFHRIVETLKFAFEKQQQLGDPDKDSTGQVKNTTEMLASKAEAKKIRSLISNVTMDETGQFNKLDKGTSHISIIDAQELMVSVTTTVNMWFGSRVMTSTGILLNDQMADFFIPTPGSSQPSNQLNAIGPGKRPLSNMAPTMLLNEDRPCALRMVVGAANGSRIISGVVETLLNVVSFGETNLTKAILEPRIHYDAISRDTEYEPGFKDSIVKGLTDLGHTMVATVEGINIVQAVSKVNNTLQAVSDPRKWGRAATLE</sequence>
<evidence type="ECO:0000313" key="6">
    <source>
        <dbReference type="Proteomes" id="UP000242188"/>
    </source>
</evidence>
<dbReference type="Pfam" id="PF01019">
    <property type="entry name" value="G_glu_transpept"/>
    <property type="match status" value="1"/>
</dbReference>
<feature type="transmembrane region" description="Helical" evidence="4">
    <location>
        <begin position="78"/>
        <end position="100"/>
    </location>
</feature>
<evidence type="ECO:0000313" key="5">
    <source>
        <dbReference type="EMBL" id="OWF42718.1"/>
    </source>
</evidence>
<feature type="binding site" evidence="2">
    <location>
        <position position="175"/>
    </location>
    <ligand>
        <name>L-glutamate</name>
        <dbReference type="ChEBI" id="CHEBI:29985"/>
    </ligand>
</feature>
<evidence type="ECO:0000256" key="2">
    <source>
        <dbReference type="PIRSR" id="PIRSR600101-2"/>
    </source>
</evidence>
<dbReference type="InterPro" id="IPR000101">
    <property type="entry name" value="GGT_peptidase"/>
</dbReference>
<feature type="binding site" evidence="2">
    <location>
        <begin position="464"/>
        <end position="466"/>
    </location>
    <ligand>
        <name>L-glutamate</name>
        <dbReference type="ChEBI" id="CHEBI:29985"/>
    </ligand>
</feature>
<keyword evidence="6" id="KW-1185">Reference proteome</keyword>
<feature type="active site" description="Nucleophile" evidence="1">
    <location>
        <position position="446"/>
    </location>
</feature>
<evidence type="ECO:0000256" key="3">
    <source>
        <dbReference type="SAM" id="MobiDB-lite"/>
    </source>
</evidence>
<evidence type="ECO:0000256" key="4">
    <source>
        <dbReference type="SAM" id="Phobius"/>
    </source>
</evidence>
<name>A0A210Q1U8_MIZYE</name>